<dbReference type="Pfam" id="PF00076">
    <property type="entry name" value="RRM_1"/>
    <property type="match status" value="1"/>
</dbReference>
<dbReference type="InterPro" id="IPR051106">
    <property type="entry name" value="RNA-bind/splicing_reg"/>
</dbReference>
<evidence type="ECO:0000313" key="9">
    <source>
        <dbReference type="Proteomes" id="UP001472677"/>
    </source>
</evidence>
<dbReference type="CDD" id="cd00590">
    <property type="entry name" value="RRM_SF"/>
    <property type="match status" value="1"/>
</dbReference>
<evidence type="ECO:0000256" key="6">
    <source>
        <dbReference type="PROSITE-ProRule" id="PRU00176"/>
    </source>
</evidence>
<dbReference type="InterPro" id="IPR012677">
    <property type="entry name" value="Nucleotide-bd_a/b_plait_sf"/>
</dbReference>
<dbReference type="Gene3D" id="3.30.70.330">
    <property type="match status" value="1"/>
</dbReference>
<dbReference type="InterPro" id="IPR035979">
    <property type="entry name" value="RBD_domain_sf"/>
</dbReference>
<reference evidence="8 9" key="1">
    <citation type="journal article" date="2024" name="G3 (Bethesda)">
        <title>Genome assembly of Hibiscus sabdariffa L. provides insights into metabolisms of medicinal natural products.</title>
        <authorList>
            <person name="Kim T."/>
        </authorList>
    </citation>
    <scope>NUCLEOTIDE SEQUENCE [LARGE SCALE GENOMIC DNA]</scope>
    <source>
        <strain evidence="8">TK-2024</strain>
        <tissue evidence="8">Old leaves</tissue>
    </source>
</reference>
<gene>
    <name evidence="8" type="ORF">V6N12_061866</name>
</gene>
<evidence type="ECO:0000313" key="8">
    <source>
        <dbReference type="EMBL" id="KAK8548965.1"/>
    </source>
</evidence>
<evidence type="ECO:0000259" key="7">
    <source>
        <dbReference type="PROSITE" id="PS50102"/>
    </source>
</evidence>
<dbReference type="EMBL" id="JBBPBM010000021">
    <property type="protein sequence ID" value="KAK8548965.1"/>
    <property type="molecule type" value="Genomic_DNA"/>
</dbReference>
<sequence length="297" mass="34757">MRSGGWRWGYVPHRSKPYGFVAKFKKERFQMKENDIKGFKRSGFSVFVNYVRKKIHPLTLKEAFSEYGKVLDVYIAYNNSRRRNLQNTFAFVRFSKKEEGQAAVEKANNRVMDGFKIKVYWDMKQLGLRGEKKNQDSKEILEQKVIGKVVNGMDGRSYKEVLISNYLGHNDIKEKDKQWLKKCLVGQIVAMYDASFVQQMLTLEGFKVKVSCWSGYYVIISFEEEEQIEIFWDLKESVLKPWLVDIDIVENFMIQKKIRVWVSLEGLLLEAWNEAVLVSIGSLWGNVIRLDTDTVTP</sequence>
<evidence type="ECO:0000256" key="5">
    <source>
        <dbReference type="ARBA" id="ARBA00023242"/>
    </source>
</evidence>
<keyword evidence="5" id="KW-0539">Nucleus</keyword>
<proteinExistence type="predicted"/>
<comment type="caution">
    <text evidence="8">The sequence shown here is derived from an EMBL/GenBank/DDBJ whole genome shotgun (WGS) entry which is preliminary data.</text>
</comment>
<keyword evidence="3 6" id="KW-0694">RNA-binding</keyword>
<protein>
    <recommendedName>
        <fullName evidence="7">RRM domain-containing protein</fullName>
    </recommendedName>
</protein>
<dbReference type="SUPFAM" id="SSF54928">
    <property type="entry name" value="RNA-binding domain, RBD"/>
    <property type="match status" value="1"/>
</dbReference>
<accession>A0ABR2DYC2</accession>
<dbReference type="PANTHER" id="PTHR48028">
    <property type="entry name" value="GLYCINE-RICH RNA-BINDING PROTEIN RZ1A"/>
    <property type="match status" value="1"/>
</dbReference>
<dbReference type="PANTHER" id="PTHR48028:SF4">
    <property type="entry name" value="SC35-LIKE SPLICING FACTOR"/>
    <property type="match status" value="1"/>
</dbReference>
<keyword evidence="2" id="KW-0507">mRNA processing</keyword>
<dbReference type="Proteomes" id="UP001472677">
    <property type="component" value="Unassembled WGS sequence"/>
</dbReference>
<comment type="subcellular location">
    <subcellularLocation>
        <location evidence="1">Nucleus</location>
    </subcellularLocation>
</comment>
<evidence type="ECO:0000256" key="1">
    <source>
        <dbReference type="ARBA" id="ARBA00004123"/>
    </source>
</evidence>
<keyword evidence="9" id="KW-1185">Reference proteome</keyword>
<evidence type="ECO:0000256" key="3">
    <source>
        <dbReference type="ARBA" id="ARBA00022884"/>
    </source>
</evidence>
<keyword evidence="4" id="KW-0508">mRNA splicing</keyword>
<evidence type="ECO:0000256" key="2">
    <source>
        <dbReference type="ARBA" id="ARBA00022664"/>
    </source>
</evidence>
<name>A0ABR2DYC2_9ROSI</name>
<evidence type="ECO:0000256" key="4">
    <source>
        <dbReference type="ARBA" id="ARBA00023187"/>
    </source>
</evidence>
<dbReference type="InterPro" id="IPR000504">
    <property type="entry name" value="RRM_dom"/>
</dbReference>
<feature type="domain" description="RRM" evidence="7">
    <location>
        <begin position="44"/>
        <end position="124"/>
    </location>
</feature>
<dbReference type="PROSITE" id="PS50102">
    <property type="entry name" value="RRM"/>
    <property type="match status" value="1"/>
</dbReference>
<organism evidence="8 9">
    <name type="scientific">Hibiscus sabdariffa</name>
    <name type="common">roselle</name>
    <dbReference type="NCBI Taxonomy" id="183260"/>
    <lineage>
        <taxon>Eukaryota</taxon>
        <taxon>Viridiplantae</taxon>
        <taxon>Streptophyta</taxon>
        <taxon>Embryophyta</taxon>
        <taxon>Tracheophyta</taxon>
        <taxon>Spermatophyta</taxon>
        <taxon>Magnoliopsida</taxon>
        <taxon>eudicotyledons</taxon>
        <taxon>Gunneridae</taxon>
        <taxon>Pentapetalae</taxon>
        <taxon>rosids</taxon>
        <taxon>malvids</taxon>
        <taxon>Malvales</taxon>
        <taxon>Malvaceae</taxon>
        <taxon>Malvoideae</taxon>
        <taxon>Hibiscus</taxon>
    </lineage>
</organism>
<dbReference type="SMART" id="SM00360">
    <property type="entry name" value="RRM"/>
    <property type="match status" value="1"/>
</dbReference>